<gene>
    <name evidence="1" type="ORF">SIAM614_12608</name>
</gene>
<dbReference type="Proteomes" id="UP000004848">
    <property type="component" value="Unassembled WGS sequence"/>
</dbReference>
<evidence type="ECO:0000313" key="1">
    <source>
        <dbReference type="EMBL" id="EAV44855.1"/>
    </source>
</evidence>
<dbReference type="AlphaFoldDB" id="A0NPZ7"/>
<proteinExistence type="predicted"/>
<dbReference type="EMBL" id="AAUW01000004">
    <property type="protein sequence ID" value="EAV44855.1"/>
    <property type="molecule type" value="Genomic_DNA"/>
</dbReference>
<organism evidence="1 2">
    <name type="scientific">Roseibium aggregatum (strain ATCC 25650 / DSM 13394 / JCM 20685 / NBRC 16684 / NCIMB 2208 / IAM 12614 / B1)</name>
    <name type="common">Stappia aggregata</name>
    <dbReference type="NCBI Taxonomy" id="384765"/>
    <lineage>
        <taxon>Bacteria</taxon>
        <taxon>Pseudomonadati</taxon>
        <taxon>Pseudomonadota</taxon>
        <taxon>Alphaproteobacteria</taxon>
        <taxon>Hyphomicrobiales</taxon>
        <taxon>Stappiaceae</taxon>
        <taxon>Roseibium</taxon>
    </lineage>
</organism>
<reference evidence="1 2" key="1">
    <citation type="submission" date="2006-05" db="EMBL/GenBank/DDBJ databases">
        <authorList>
            <person name="King G."/>
            <person name="Ferriera S."/>
            <person name="Johnson J."/>
            <person name="Kravitz S."/>
            <person name="Beeson K."/>
            <person name="Sutton G."/>
            <person name="Rogers Y.-H."/>
            <person name="Friedman R."/>
            <person name="Frazier M."/>
            <person name="Venter J.C."/>
        </authorList>
    </citation>
    <scope>NUCLEOTIDE SEQUENCE [LARGE SCALE GENOMIC DNA]</scope>
    <source>
        <strain evidence="2">ATCC 25650 / DSM 13394 / JCM 20685 / NBRC 16684 / NCIMB 2208 / IAM 12614 / B1</strain>
    </source>
</reference>
<comment type="caution">
    <text evidence="1">The sequence shown here is derived from an EMBL/GenBank/DDBJ whole genome shotgun (WGS) entry which is preliminary data.</text>
</comment>
<evidence type="ECO:0000313" key="2">
    <source>
        <dbReference type="Proteomes" id="UP000004848"/>
    </source>
</evidence>
<sequence>MQERMPLLLPVLRISMDFIGKGAFRTSQKLFDFATFLTTDTIRRNTFIVHVAFRQACD</sequence>
<protein>
    <submittedName>
        <fullName evidence="1">Uncharacterized protein</fullName>
    </submittedName>
</protein>
<name>A0NPZ7_ROSAI</name>
<accession>A0NPZ7</accession>